<evidence type="ECO:0008006" key="3">
    <source>
        <dbReference type="Google" id="ProtNLM"/>
    </source>
</evidence>
<keyword evidence="2" id="KW-1185">Reference proteome</keyword>
<gene>
    <name evidence="1" type="ORF">WG68_16070</name>
</gene>
<dbReference type="InterPro" id="IPR045617">
    <property type="entry name" value="DUF6445"/>
</dbReference>
<dbReference type="EMBL" id="LAHO01000017">
    <property type="protein sequence ID" value="KKO44341.1"/>
    <property type="molecule type" value="Genomic_DNA"/>
</dbReference>
<dbReference type="STRING" id="336831.WG68_16070"/>
<reference evidence="1 2" key="1">
    <citation type="submission" date="2015-03" db="EMBL/GenBank/DDBJ databases">
        <title>Draft genome sequences of two protease-producing strains of Arsukibacterium isolated from two cold and alkaline environments.</title>
        <authorList>
            <person name="Lylloff J.E."/>
            <person name="Skov L.B."/>
            <person name="Jepsen M."/>
            <person name="Hallin P.F."/>
            <person name="Sorensen S.J."/>
            <person name="Stougaard P."/>
            <person name="Glaring M.A."/>
        </authorList>
    </citation>
    <scope>NUCLEOTIDE SEQUENCE [LARGE SCALE GENOMIC DNA]</scope>
    <source>
        <strain evidence="1 2">GCM72</strain>
    </source>
</reference>
<protein>
    <recommendedName>
        <fullName evidence="3">Phytanoyl-CoA dioxygenase</fullName>
    </recommendedName>
</protein>
<accession>A0A0M2V152</accession>
<proteinExistence type="predicted"/>
<evidence type="ECO:0000313" key="1">
    <source>
        <dbReference type="EMBL" id="KKO44341.1"/>
    </source>
</evidence>
<evidence type="ECO:0000313" key="2">
    <source>
        <dbReference type="Proteomes" id="UP000034228"/>
    </source>
</evidence>
<dbReference type="PATRIC" id="fig|336831.14.peg.587"/>
<dbReference type="Proteomes" id="UP000034228">
    <property type="component" value="Unassembled WGS sequence"/>
</dbReference>
<name>A0A0M2V152_9GAMM</name>
<organism evidence="1 2">
    <name type="scientific">Arsukibacterium ikkense</name>
    <dbReference type="NCBI Taxonomy" id="336831"/>
    <lineage>
        <taxon>Bacteria</taxon>
        <taxon>Pseudomonadati</taxon>
        <taxon>Pseudomonadota</taxon>
        <taxon>Gammaproteobacteria</taxon>
        <taxon>Chromatiales</taxon>
        <taxon>Chromatiaceae</taxon>
        <taxon>Arsukibacterium</taxon>
    </lineage>
</organism>
<dbReference type="AlphaFoldDB" id="A0A0M2V152"/>
<dbReference type="RefSeq" id="WP_046558743.1">
    <property type="nucleotide sequence ID" value="NZ_LAHO01000017.1"/>
</dbReference>
<comment type="caution">
    <text evidence="1">The sequence shown here is derived from an EMBL/GenBank/DDBJ whole genome shotgun (WGS) entry which is preliminary data.</text>
</comment>
<dbReference type="OrthoDB" id="4048724at2"/>
<dbReference type="Pfam" id="PF20043">
    <property type="entry name" value="DUF6445"/>
    <property type="match status" value="1"/>
</dbReference>
<sequence length="205" mass="23150">MPTSFIVVDDFLDNPHQLRDAALALNYPDVQGPYPGRNSAQRINLEGLNEQVSRLVGEPLMPMAHNQAHGKCRIASANDVGTAKVHVDSSHWSGILYLSRPEDCKGGTEFFRHKATNTERVPYNDQEAMQRFGAPSAKQWIADLLETDSSDDSKWEMTLRIPMRFNRLILLRPWLWHTAGESFGSTMADSRLVYLMFFASAAARR</sequence>